<dbReference type="Pfam" id="PF00107">
    <property type="entry name" value="ADH_zinc_N"/>
    <property type="match status" value="1"/>
</dbReference>
<dbReference type="InterPro" id="IPR020843">
    <property type="entry name" value="ER"/>
</dbReference>
<dbReference type="InterPro" id="IPR013149">
    <property type="entry name" value="ADH-like_C"/>
</dbReference>
<keyword evidence="5" id="KW-0560">Oxidoreductase</keyword>
<accession>M3A6F3</accession>
<evidence type="ECO:0000256" key="5">
    <source>
        <dbReference type="ARBA" id="ARBA00023002"/>
    </source>
</evidence>
<dbReference type="PANTHER" id="PTHR43350:SF18">
    <property type="entry name" value="ENOYL REDUCTASE (ER) DOMAIN-CONTAINING PROTEIN"/>
    <property type="match status" value="1"/>
</dbReference>
<comment type="similarity">
    <text evidence="2">Belongs to the zinc-containing alcohol dehydrogenase family.</text>
</comment>
<dbReference type="SUPFAM" id="SSF50129">
    <property type="entry name" value="GroES-like"/>
    <property type="match status" value="1"/>
</dbReference>
<dbReference type="InterPro" id="IPR011032">
    <property type="entry name" value="GroES-like_sf"/>
</dbReference>
<evidence type="ECO:0000256" key="3">
    <source>
        <dbReference type="ARBA" id="ARBA00022723"/>
    </source>
</evidence>
<dbReference type="Proteomes" id="UP000016932">
    <property type="component" value="Unassembled WGS sequence"/>
</dbReference>
<dbReference type="PANTHER" id="PTHR43350">
    <property type="entry name" value="NAD-DEPENDENT ALCOHOL DEHYDROGENASE"/>
    <property type="match status" value="1"/>
</dbReference>
<dbReference type="EMBL" id="KB446561">
    <property type="protein sequence ID" value="EME80181.1"/>
    <property type="molecule type" value="Genomic_DNA"/>
</dbReference>
<dbReference type="GeneID" id="19335099"/>
<gene>
    <name evidence="7" type="ORF">MYCFIDRAFT_189819</name>
</gene>
<reference evidence="7 8" key="1">
    <citation type="journal article" date="2012" name="PLoS Pathog.">
        <title>Diverse lifestyles and strategies of plant pathogenesis encoded in the genomes of eighteen Dothideomycetes fungi.</title>
        <authorList>
            <person name="Ohm R.A."/>
            <person name="Feau N."/>
            <person name="Henrissat B."/>
            <person name="Schoch C.L."/>
            <person name="Horwitz B.A."/>
            <person name="Barry K.W."/>
            <person name="Condon B.J."/>
            <person name="Copeland A.C."/>
            <person name="Dhillon B."/>
            <person name="Glaser F."/>
            <person name="Hesse C.N."/>
            <person name="Kosti I."/>
            <person name="LaButti K."/>
            <person name="Lindquist E.A."/>
            <person name="Lucas S."/>
            <person name="Salamov A.A."/>
            <person name="Bradshaw R.E."/>
            <person name="Ciuffetti L."/>
            <person name="Hamelin R.C."/>
            <person name="Kema G.H.J."/>
            <person name="Lawrence C."/>
            <person name="Scott J.A."/>
            <person name="Spatafora J.W."/>
            <person name="Turgeon B.G."/>
            <person name="de Wit P.J.G.M."/>
            <person name="Zhong S."/>
            <person name="Goodwin S.B."/>
            <person name="Grigoriev I.V."/>
        </authorList>
    </citation>
    <scope>NUCLEOTIDE SEQUENCE [LARGE SCALE GENOMIC DNA]</scope>
    <source>
        <strain evidence="7 8">CIRAD86</strain>
    </source>
</reference>
<evidence type="ECO:0000313" key="8">
    <source>
        <dbReference type="Proteomes" id="UP000016932"/>
    </source>
</evidence>
<dbReference type="KEGG" id="pfj:MYCFIDRAFT_189819"/>
<dbReference type="InterPro" id="IPR036291">
    <property type="entry name" value="NAD(P)-bd_dom_sf"/>
</dbReference>
<dbReference type="Gene3D" id="3.90.180.10">
    <property type="entry name" value="Medium-chain alcohol dehydrogenases, catalytic domain"/>
    <property type="match status" value="1"/>
</dbReference>
<keyword evidence="4" id="KW-0862">Zinc</keyword>
<evidence type="ECO:0000256" key="4">
    <source>
        <dbReference type="ARBA" id="ARBA00022833"/>
    </source>
</evidence>
<comment type="cofactor">
    <cofactor evidence="1">
        <name>Zn(2+)</name>
        <dbReference type="ChEBI" id="CHEBI:29105"/>
    </cofactor>
</comment>
<dbReference type="Pfam" id="PF08240">
    <property type="entry name" value="ADH_N"/>
    <property type="match status" value="1"/>
</dbReference>
<dbReference type="Gene3D" id="3.40.50.720">
    <property type="entry name" value="NAD(P)-binding Rossmann-like Domain"/>
    <property type="match status" value="1"/>
</dbReference>
<dbReference type="GO" id="GO:0046872">
    <property type="term" value="F:metal ion binding"/>
    <property type="evidence" value="ECO:0007669"/>
    <property type="project" value="UniProtKB-KW"/>
</dbReference>
<protein>
    <recommendedName>
        <fullName evidence="6">Enoyl reductase (ER) domain-containing protein</fullName>
    </recommendedName>
</protein>
<keyword evidence="8" id="KW-1185">Reference proteome</keyword>
<dbReference type="SMART" id="SM00829">
    <property type="entry name" value="PKS_ER"/>
    <property type="match status" value="1"/>
</dbReference>
<dbReference type="AlphaFoldDB" id="M3A6F3"/>
<dbReference type="SUPFAM" id="SSF51735">
    <property type="entry name" value="NAD(P)-binding Rossmann-fold domains"/>
    <property type="match status" value="1"/>
</dbReference>
<dbReference type="HOGENOM" id="CLU_026673_14_1_1"/>
<keyword evidence="3" id="KW-0479">Metal-binding</keyword>
<dbReference type="RefSeq" id="XP_007929215.1">
    <property type="nucleotide sequence ID" value="XM_007931024.1"/>
</dbReference>
<dbReference type="GO" id="GO:0016491">
    <property type="term" value="F:oxidoreductase activity"/>
    <property type="evidence" value="ECO:0007669"/>
    <property type="project" value="UniProtKB-KW"/>
</dbReference>
<name>M3A6F3_PSEFD</name>
<feature type="domain" description="Enoyl reductase (ER)" evidence="6">
    <location>
        <begin position="16"/>
        <end position="347"/>
    </location>
</feature>
<dbReference type="InterPro" id="IPR013154">
    <property type="entry name" value="ADH-like_N"/>
</dbReference>
<dbReference type="STRING" id="383855.M3A6F3"/>
<evidence type="ECO:0000256" key="1">
    <source>
        <dbReference type="ARBA" id="ARBA00001947"/>
    </source>
</evidence>
<dbReference type="OrthoDB" id="1560166at2759"/>
<proteinExistence type="inferred from homology"/>
<evidence type="ECO:0000313" key="7">
    <source>
        <dbReference type="EMBL" id="EME80181.1"/>
    </source>
</evidence>
<dbReference type="VEuPathDB" id="FungiDB:MYCFIDRAFT_189819"/>
<organism evidence="7 8">
    <name type="scientific">Pseudocercospora fijiensis (strain CIRAD86)</name>
    <name type="common">Black leaf streak disease fungus</name>
    <name type="synonym">Mycosphaerella fijiensis</name>
    <dbReference type="NCBI Taxonomy" id="383855"/>
    <lineage>
        <taxon>Eukaryota</taxon>
        <taxon>Fungi</taxon>
        <taxon>Dikarya</taxon>
        <taxon>Ascomycota</taxon>
        <taxon>Pezizomycotina</taxon>
        <taxon>Dothideomycetes</taxon>
        <taxon>Dothideomycetidae</taxon>
        <taxon>Mycosphaerellales</taxon>
        <taxon>Mycosphaerellaceae</taxon>
        <taxon>Pseudocercospora</taxon>
    </lineage>
</organism>
<evidence type="ECO:0000256" key="2">
    <source>
        <dbReference type="ARBA" id="ARBA00008072"/>
    </source>
</evidence>
<sequence length="349" mass="36715">MTEYTVPCRGIVAYSEHEWKLEDLLTREPREDEFLVEMIATGICHTDIAGYGGIYPRVLGHEGAGRITKLGNNKQSSKFQVGDLVILSAAACLNCMYCSTGHPAYCVEHAQLTSGANEPNFVLASDKSKVIGGGFFGQSSFASPVRVKVSAASNVTSTIKDAEELKLYAPLGCGITTGAGAITHVIGLAGVGLAGISAAKHLGAKTILAIDLNPSRIELAKSLGATLTLNSSPDSLSQSGHSLIEAIRSLTPGSLGCTHILDTTPSVSILSQALECLQKNGQLLQVGLKPVGAVLELDGLKHMANGRQLKGVIAGDRDPSKAIPELIREFKRAVEGMESGRVVKSVLIW</sequence>
<evidence type="ECO:0000259" key="6">
    <source>
        <dbReference type="SMART" id="SM00829"/>
    </source>
</evidence>
<dbReference type="eggNOG" id="KOG0022">
    <property type="taxonomic scope" value="Eukaryota"/>
</dbReference>